<dbReference type="GO" id="GO:0006508">
    <property type="term" value="P:proteolysis"/>
    <property type="evidence" value="ECO:0007669"/>
    <property type="project" value="InterPro"/>
</dbReference>
<comment type="similarity">
    <text evidence="1">Belongs to the peptidase A1 family.</text>
</comment>
<evidence type="ECO:0000256" key="1">
    <source>
        <dbReference type="ARBA" id="ARBA00007447"/>
    </source>
</evidence>
<evidence type="ECO:0000313" key="4">
    <source>
        <dbReference type="Proteomes" id="UP000887540"/>
    </source>
</evidence>
<evidence type="ECO:0000259" key="3">
    <source>
        <dbReference type="PROSITE" id="PS51767"/>
    </source>
</evidence>
<feature type="chain" id="PRO_5036721035" evidence="2">
    <location>
        <begin position="18"/>
        <end position="449"/>
    </location>
</feature>
<dbReference type="InterPro" id="IPR033121">
    <property type="entry name" value="PEPTIDASE_A1"/>
</dbReference>
<organism evidence="4 5">
    <name type="scientific">Acrobeloides nanus</name>
    <dbReference type="NCBI Taxonomy" id="290746"/>
    <lineage>
        <taxon>Eukaryota</taxon>
        <taxon>Metazoa</taxon>
        <taxon>Ecdysozoa</taxon>
        <taxon>Nematoda</taxon>
        <taxon>Chromadorea</taxon>
        <taxon>Rhabditida</taxon>
        <taxon>Tylenchina</taxon>
        <taxon>Cephalobomorpha</taxon>
        <taxon>Cephaloboidea</taxon>
        <taxon>Cephalobidae</taxon>
        <taxon>Acrobeloides</taxon>
    </lineage>
</organism>
<name>A0A914EBM2_9BILA</name>
<dbReference type="WBParaSite" id="ACRNAN_scaffold689.g7912.t1">
    <property type="protein sequence ID" value="ACRNAN_scaffold689.g7912.t1"/>
    <property type="gene ID" value="ACRNAN_scaffold689.g7912"/>
</dbReference>
<dbReference type="SUPFAM" id="SSF50630">
    <property type="entry name" value="Acid proteases"/>
    <property type="match status" value="1"/>
</dbReference>
<evidence type="ECO:0000313" key="5">
    <source>
        <dbReference type="WBParaSite" id="ACRNAN_scaffold689.g7912.t1"/>
    </source>
</evidence>
<dbReference type="GO" id="GO:0004190">
    <property type="term" value="F:aspartic-type endopeptidase activity"/>
    <property type="evidence" value="ECO:0007669"/>
    <property type="project" value="InterPro"/>
</dbReference>
<accession>A0A914EBM2</accession>
<dbReference type="InterPro" id="IPR001461">
    <property type="entry name" value="Aspartic_peptidase_A1"/>
</dbReference>
<reference evidence="5" key="1">
    <citation type="submission" date="2022-11" db="UniProtKB">
        <authorList>
            <consortium name="WormBaseParasite"/>
        </authorList>
    </citation>
    <scope>IDENTIFICATION</scope>
</reference>
<dbReference type="PANTHER" id="PTHR47966:SF8">
    <property type="entry name" value="ASPARTIC PROTEASE 1-RELATED"/>
    <property type="match status" value="1"/>
</dbReference>
<protein>
    <submittedName>
        <fullName evidence="5">Peptidase A1 domain-containing protein</fullName>
    </submittedName>
</protein>
<dbReference type="PROSITE" id="PS51767">
    <property type="entry name" value="PEPTIDASE_A1"/>
    <property type="match status" value="1"/>
</dbReference>
<feature type="signal peptide" evidence="2">
    <location>
        <begin position="1"/>
        <end position="17"/>
    </location>
</feature>
<dbReference type="GO" id="GO:0005764">
    <property type="term" value="C:lysosome"/>
    <property type="evidence" value="ECO:0007669"/>
    <property type="project" value="TreeGrafter"/>
</dbReference>
<keyword evidence="2" id="KW-0732">Signal</keyword>
<dbReference type="Gene3D" id="2.40.70.10">
    <property type="entry name" value="Acid Proteases"/>
    <property type="match status" value="1"/>
</dbReference>
<evidence type="ECO:0000256" key="2">
    <source>
        <dbReference type="SAM" id="SignalP"/>
    </source>
</evidence>
<dbReference type="FunFam" id="2.40.70.10:FF:000008">
    <property type="entry name" value="Cathepsin D"/>
    <property type="match status" value="1"/>
</dbReference>
<dbReference type="SUPFAM" id="SSF51445">
    <property type="entry name" value="(Trans)glycosidases"/>
    <property type="match status" value="1"/>
</dbReference>
<dbReference type="AlphaFoldDB" id="A0A914EBM2"/>
<dbReference type="Gene3D" id="3.20.20.80">
    <property type="entry name" value="Glycosidases"/>
    <property type="match status" value="1"/>
</dbReference>
<proteinExistence type="inferred from homology"/>
<sequence length="449" mass="50485">MRFSTIFLILLFDFAETANVNVYVNTNSPMYTVPDKFLGVTLDESITYSSNWWGLNLTFIEPLARGLGPSYFRFGGTTADTSIFMENTSVAHGNDTFTYNIITDPKLMDNLLHDILIMKSLNFTPIWLSETATDWCSCAYNYSGAFVGGFMWLDKIGLSASNGIAAVLRQDIFAGSFGLLDWHMYPRNDYWLTFLYKKLVGTQIYNVTVDQKNSSLRFTNTAVVYGVNIANASFTLDFPEWTNRQVVAFILKEVQVPIEQHPSLRERLIRSGNWSEYKTWKNSQLFKNKKSAPLIDYADAEFLVKISQGTPAQTFKVIVDTGSSDYWLIDSSCVSSACNGVNYVHRKFHSSRSSTFQNDGTSVEVDYETGTMQGYLAYDVINLVGLTYAQQGFVLATSLSDNFGKMPLDGILGLGLPDIVFNIGGTAYHISKNEYVKDVIVVRNDFMFV</sequence>
<dbReference type="Proteomes" id="UP000887540">
    <property type="component" value="Unplaced"/>
</dbReference>
<dbReference type="Pfam" id="PF00026">
    <property type="entry name" value="Asp"/>
    <property type="match status" value="1"/>
</dbReference>
<keyword evidence="4" id="KW-1185">Reference proteome</keyword>
<dbReference type="InterPro" id="IPR021109">
    <property type="entry name" value="Peptidase_aspartic_dom_sf"/>
</dbReference>
<dbReference type="InterPro" id="IPR017853">
    <property type="entry name" value="GH"/>
</dbReference>
<dbReference type="PANTHER" id="PTHR47966">
    <property type="entry name" value="BETA-SITE APP-CLEAVING ENZYME, ISOFORM A-RELATED"/>
    <property type="match status" value="1"/>
</dbReference>
<feature type="domain" description="Peptidase A1" evidence="3">
    <location>
        <begin position="302"/>
        <end position="449"/>
    </location>
</feature>